<feature type="coiled-coil region" evidence="1">
    <location>
        <begin position="53"/>
        <end position="80"/>
    </location>
</feature>
<dbReference type="UCSC" id="K02H11.9">
    <property type="organism name" value="c. elegans"/>
</dbReference>
<sequence length="235" mass="27627">MDAILMLASTPFDHQKQYPNVYLSGIMYFMQKFVPNYTQEQTESLELIVKNLKEAYKVDLEKKDEEIVQLKAQLQAVHCQNENVAYSSPTISDDQSIGSDEGSSMTDENVRLLQEKDQTIEILKKQLEKLKLDNESYEKSFFIVNDMYATAEIEQMKKKLNKMNVKHRALCDYYRCRLDCKTIYSNEEKECLEREMEEQKRISNELKKKLDAALEHIDVLNAEIEDLKQRPKVDF</sequence>
<evidence type="ECO:0000313" key="3">
    <source>
        <dbReference type="Proteomes" id="UP000001940"/>
    </source>
</evidence>
<protein>
    <submittedName>
        <fullName evidence="2">FRIGIDA-like protein</fullName>
    </submittedName>
</protein>
<dbReference type="EMBL" id="BX284605">
    <property type="protein sequence ID" value="CCD67036.2"/>
    <property type="molecule type" value="Genomic_DNA"/>
</dbReference>
<name>Q8T7Y5_CAEEL</name>
<keyword evidence="1" id="KW-0175">Coiled coil</keyword>
<dbReference type="GeneID" id="259780"/>
<dbReference type="FunCoup" id="Q8T7Y5">
    <property type="interactions" value="1"/>
</dbReference>
<dbReference type="AGR" id="WB:WBGene00019350"/>
<keyword evidence="3" id="KW-1185">Reference proteome</keyword>
<dbReference type="Bgee" id="WBGene00019350">
    <property type="expression patterns" value="Expressed in larva"/>
</dbReference>
<feature type="coiled-coil region" evidence="1">
    <location>
        <begin position="189"/>
        <end position="230"/>
    </location>
</feature>
<dbReference type="WormBase" id="K02H11.9">
    <property type="protein sequence ID" value="CE50985"/>
    <property type="gene ID" value="WBGene00019350"/>
</dbReference>
<dbReference type="CTD" id="259780"/>
<dbReference type="AlphaFoldDB" id="Q8T7Y5"/>
<evidence type="ECO:0000256" key="1">
    <source>
        <dbReference type="SAM" id="Coils"/>
    </source>
</evidence>
<evidence type="ECO:0000313" key="4">
    <source>
        <dbReference type="WormBase" id="K02H11.9"/>
    </source>
</evidence>
<organism evidence="2 3">
    <name type="scientific">Caenorhabditis elegans</name>
    <dbReference type="NCBI Taxonomy" id="6239"/>
    <lineage>
        <taxon>Eukaryota</taxon>
        <taxon>Metazoa</taxon>
        <taxon>Ecdysozoa</taxon>
        <taxon>Nematoda</taxon>
        <taxon>Chromadorea</taxon>
        <taxon>Rhabditida</taxon>
        <taxon>Rhabditina</taxon>
        <taxon>Rhabditomorpha</taxon>
        <taxon>Rhabditoidea</taxon>
        <taxon>Rhabditidae</taxon>
        <taxon>Peloderinae</taxon>
        <taxon>Caenorhabditis</taxon>
    </lineage>
</organism>
<dbReference type="InParanoid" id="Q8T7Y5"/>
<dbReference type="KEGG" id="cel:CELE_K02H11.9"/>
<dbReference type="Proteomes" id="UP000001940">
    <property type="component" value="Chromosome V"/>
</dbReference>
<dbReference type="RefSeq" id="NP_741509.2">
    <property type="nucleotide sequence ID" value="NM_171436.2"/>
</dbReference>
<dbReference type="PaxDb" id="6239-K02H11.9"/>
<gene>
    <name evidence="2" type="ORF">CELE_K02H11.9</name>
    <name evidence="2 4" type="ORF">K02H11.9</name>
</gene>
<evidence type="ECO:0000313" key="2">
    <source>
        <dbReference type="EMBL" id="CCD67036.2"/>
    </source>
</evidence>
<accession>Q8T7Y5</accession>
<feature type="coiled-coil region" evidence="1">
    <location>
        <begin position="113"/>
        <end position="140"/>
    </location>
</feature>
<dbReference type="SMR" id="Q8T7Y5"/>
<dbReference type="HOGENOM" id="CLU_1316464_0_0_1"/>
<proteinExistence type="predicted"/>
<reference evidence="2 3" key="1">
    <citation type="journal article" date="1998" name="Science">
        <title>Genome sequence of the nematode C. elegans: a platform for investigating biology.</title>
        <authorList>
            <consortium name="The C. elegans sequencing consortium"/>
            <person name="Sulson J.E."/>
            <person name="Waterston R."/>
        </authorList>
    </citation>
    <scope>NUCLEOTIDE SEQUENCE [LARGE SCALE GENOMIC DNA]</scope>
    <source>
        <strain evidence="2 3">Bristol N2</strain>
    </source>
</reference>